<dbReference type="OrthoDB" id="2134184at2759"/>
<name>A0A1Y2G9X5_9FUNG</name>
<evidence type="ECO:0000313" key="2">
    <source>
        <dbReference type="Proteomes" id="UP000193648"/>
    </source>
</evidence>
<sequence>MDVIPLLLQLDKECTVWAQQHAHSCNLFASLVNINRQREQTFIQWQTQQKQKQKQKQHIICSVSSSSKEKAFLASPSLQLLIHKQTLEIEAVITQLYEAIQAFRNVVQAMIKLEQQMEAAVQTMDTEKLLSSVNYIDSAIMSTTAVTSNNRYASMPSLMDTVEISPLETLDWVSRVRAMYAQELSVKQSQIHPSMTFPDQSGDLIDLQRDWGLQERIDFGLEQEIMERIKTYRRVREFSSRI</sequence>
<keyword evidence="2" id="KW-1185">Reference proteome</keyword>
<dbReference type="EMBL" id="MCFF01000052">
    <property type="protein sequence ID" value="ORZ05153.1"/>
    <property type="molecule type" value="Genomic_DNA"/>
</dbReference>
<organism evidence="1 2">
    <name type="scientific">Lobosporangium transversale</name>
    <dbReference type="NCBI Taxonomy" id="64571"/>
    <lineage>
        <taxon>Eukaryota</taxon>
        <taxon>Fungi</taxon>
        <taxon>Fungi incertae sedis</taxon>
        <taxon>Mucoromycota</taxon>
        <taxon>Mortierellomycotina</taxon>
        <taxon>Mortierellomycetes</taxon>
        <taxon>Mortierellales</taxon>
        <taxon>Mortierellaceae</taxon>
        <taxon>Lobosporangium</taxon>
    </lineage>
</organism>
<protein>
    <submittedName>
        <fullName evidence="1">Uncharacterized protein</fullName>
    </submittedName>
</protein>
<dbReference type="RefSeq" id="XP_021876928.1">
    <property type="nucleotide sequence ID" value="XM_022025655.1"/>
</dbReference>
<dbReference type="Proteomes" id="UP000193648">
    <property type="component" value="Unassembled WGS sequence"/>
</dbReference>
<dbReference type="AlphaFoldDB" id="A0A1Y2G9X5"/>
<gene>
    <name evidence="1" type="ORF">BCR41DRAFT_362015</name>
</gene>
<reference evidence="1 2" key="1">
    <citation type="submission" date="2016-07" db="EMBL/GenBank/DDBJ databases">
        <title>Pervasive Adenine N6-methylation of Active Genes in Fungi.</title>
        <authorList>
            <consortium name="DOE Joint Genome Institute"/>
            <person name="Mondo S.J."/>
            <person name="Dannebaum R.O."/>
            <person name="Kuo R.C."/>
            <person name="Labutti K."/>
            <person name="Haridas S."/>
            <person name="Kuo A."/>
            <person name="Salamov A."/>
            <person name="Ahrendt S.R."/>
            <person name="Lipzen A."/>
            <person name="Sullivan W."/>
            <person name="Andreopoulos W.B."/>
            <person name="Clum A."/>
            <person name="Lindquist E."/>
            <person name="Daum C."/>
            <person name="Ramamoorthy G.K."/>
            <person name="Gryganskyi A."/>
            <person name="Culley D."/>
            <person name="Magnuson J.K."/>
            <person name="James T.Y."/>
            <person name="O'Malley M.A."/>
            <person name="Stajich J.E."/>
            <person name="Spatafora J.W."/>
            <person name="Visel A."/>
            <person name="Grigoriev I.V."/>
        </authorList>
    </citation>
    <scope>NUCLEOTIDE SEQUENCE [LARGE SCALE GENOMIC DNA]</scope>
    <source>
        <strain evidence="1 2">NRRL 3116</strain>
    </source>
</reference>
<dbReference type="GeneID" id="33567498"/>
<accession>A0A1Y2G9X5</accession>
<dbReference type="InParanoid" id="A0A1Y2G9X5"/>
<comment type="caution">
    <text evidence="1">The sequence shown here is derived from an EMBL/GenBank/DDBJ whole genome shotgun (WGS) entry which is preliminary data.</text>
</comment>
<evidence type="ECO:0000313" key="1">
    <source>
        <dbReference type="EMBL" id="ORZ05153.1"/>
    </source>
</evidence>
<proteinExistence type="predicted"/>